<dbReference type="AlphaFoldDB" id="A0A316VDG2"/>
<dbReference type="Gene3D" id="2.130.10.10">
    <property type="entry name" value="YVTN repeat-like/Quinoprotein amine dehydrogenase"/>
    <property type="match status" value="1"/>
</dbReference>
<feature type="compositionally biased region" description="Acidic residues" evidence="4">
    <location>
        <begin position="170"/>
        <end position="194"/>
    </location>
</feature>
<feature type="compositionally biased region" description="Acidic residues" evidence="4">
    <location>
        <begin position="283"/>
        <end position="296"/>
    </location>
</feature>
<evidence type="ECO:0000259" key="5">
    <source>
        <dbReference type="Pfam" id="PF23411"/>
    </source>
</evidence>
<dbReference type="FunCoup" id="A0A316VDG2">
    <property type="interactions" value="278"/>
</dbReference>
<feature type="domain" description="Vps41 beta-propeller" evidence="5">
    <location>
        <begin position="299"/>
        <end position="666"/>
    </location>
</feature>
<gene>
    <name evidence="6" type="ORF">FA14DRAFT_160676</name>
</gene>
<dbReference type="SUPFAM" id="SSF50978">
    <property type="entry name" value="WD40 repeat-like"/>
    <property type="match status" value="1"/>
</dbReference>
<keyword evidence="2" id="KW-0653">Protein transport</keyword>
<feature type="region of interest" description="Disordered" evidence="4">
    <location>
        <begin position="56"/>
        <end position="244"/>
    </location>
</feature>
<dbReference type="Proteomes" id="UP000245771">
    <property type="component" value="Unassembled WGS sequence"/>
</dbReference>
<feature type="repeat" description="CHCR" evidence="3">
    <location>
        <begin position="914"/>
        <end position="1059"/>
    </location>
</feature>
<organism evidence="6 7">
    <name type="scientific">Meira miltonrushii</name>
    <dbReference type="NCBI Taxonomy" id="1280837"/>
    <lineage>
        <taxon>Eukaryota</taxon>
        <taxon>Fungi</taxon>
        <taxon>Dikarya</taxon>
        <taxon>Basidiomycota</taxon>
        <taxon>Ustilaginomycotina</taxon>
        <taxon>Exobasidiomycetes</taxon>
        <taxon>Exobasidiales</taxon>
        <taxon>Brachybasidiaceae</taxon>
        <taxon>Meira</taxon>
    </lineage>
</organism>
<proteinExistence type="predicted"/>
<dbReference type="SMART" id="SM00299">
    <property type="entry name" value="CLH"/>
    <property type="match status" value="1"/>
</dbReference>
<keyword evidence="1" id="KW-0813">Transport</keyword>
<protein>
    <recommendedName>
        <fullName evidence="5">Vps41 beta-propeller domain-containing protein</fullName>
    </recommendedName>
</protein>
<dbReference type="GO" id="GO:0034058">
    <property type="term" value="P:endosomal vesicle fusion"/>
    <property type="evidence" value="ECO:0007669"/>
    <property type="project" value="TreeGrafter"/>
</dbReference>
<dbReference type="OrthoDB" id="244107at2759"/>
<evidence type="ECO:0000313" key="7">
    <source>
        <dbReference type="Proteomes" id="UP000245771"/>
    </source>
</evidence>
<dbReference type="FunFam" id="2.130.10.10:FF:000932">
    <property type="entry name" value="Related to Vacuolar assembly protein VPS41"/>
    <property type="match status" value="1"/>
</dbReference>
<dbReference type="GO" id="GO:0009267">
    <property type="term" value="P:cellular response to starvation"/>
    <property type="evidence" value="ECO:0007669"/>
    <property type="project" value="TreeGrafter"/>
</dbReference>
<evidence type="ECO:0000256" key="3">
    <source>
        <dbReference type="PROSITE-ProRule" id="PRU01006"/>
    </source>
</evidence>
<dbReference type="GO" id="GO:0006623">
    <property type="term" value="P:protein targeting to vacuole"/>
    <property type="evidence" value="ECO:0007669"/>
    <property type="project" value="InterPro"/>
</dbReference>
<dbReference type="GO" id="GO:0016236">
    <property type="term" value="P:macroautophagy"/>
    <property type="evidence" value="ECO:0007669"/>
    <property type="project" value="TreeGrafter"/>
</dbReference>
<dbReference type="InterPro" id="IPR000547">
    <property type="entry name" value="Clathrin_H-chain/VPS_repeat"/>
</dbReference>
<keyword evidence="7" id="KW-1185">Reference proteome</keyword>
<dbReference type="GO" id="GO:0005770">
    <property type="term" value="C:late endosome"/>
    <property type="evidence" value="ECO:0007669"/>
    <property type="project" value="TreeGrafter"/>
</dbReference>
<feature type="compositionally biased region" description="Basic and acidic residues" evidence="4">
    <location>
        <begin position="99"/>
        <end position="121"/>
    </location>
</feature>
<evidence type="ECO:0000256" key="4">
    <source>
        <dbReference type="SAM" id="MobiDB-lite"/>
    </source>
</evidence>
<dbReference type="PROSITE" id="PS50236">
    <property type="entry name" value="CHCR"/>
    <property type="match status" value="1"/>
</dbReference>
<feature type="compositionally biased region" description="Polar residues" evidence="4">
    <location>
        <begin position="130"/>
        <end position="160"/>
    </location>
</feature>
<dbReference type="GO" id="GO:0030897">
    <property type="term" value="C:HOPS complex"/>
    <property type="evidence" value="ECO:0007669"/>
    <property type="project" value="TreeGrafter"/>
</dbReference>
<dbReference type="STRING" id="1280837.A0A316VDG2"/>
<evidence type="ECO:0000256" key="2">
    <source>
        <dbReference type="ARBA" id="ARBA00022927"/>
    </source>
</evidence>
<evidence type="ECO:0000256" key="1">
    <source>
        <dbReference type="ARBA" id="ARBA00022448"/>
    </source>
</evidence>
<dbReference type="PANTHER" id="PTHR12616:SF1">
    <property type="entry name" value="VACUOLAR PROTEIN SORTING-ASSOCIATED PROTEIN 41 HOMOLOG"/>
    <property type="match status" value="1"/>
</dbReference>
<dbReference type="Pfam" id="PF23556">
    <property type="entry name" value="TPR_Vps41"/>
    <property type="match status" value="1"/>
</dbReference>
<accession>A0A316VDG2</accession>
<dbReference type="InterPro" id="IPR011990">
    <property type="entry name" value="TPR-like_helical_dom_sf"/>
</dbReference>
<dbReference type="PANTHER" id="PTHR12616">
    <property type="entry name" value="VACUOLAR PROTEIN SORTING VPS41"/>
    <property type="match status" value="1"/>
</dbReference>
<dbReference type="InterPro" id="IPR045111">
    <property type="entry name" value="Vps41/Vps8"/>
</dbReference>
<reference evidence="6 7" key="1">
    <citation type="journal article" date="2018" name="Mol. Biol. Evol.">
        <title>Broad Genomic Sampling Reveals a Smut Pathogenic Ancestry of the Fungal Clade Ustilaginomycotina.</title>
        <authorList>
            <person name="Kijpornyongpan T."/>
            <person name="Mondo S.J."/>
            <person name="Barry K."/>
            <person name="Sandor L."/>
            <person name="Lee J."/>
            <person name="Lipzen A."/>
            <person name="Pangilinan J."/>
            <person name="LaButti K."/>
            <person name="Hainaut M."/>
            <person name="Henrissat B."/>
            <person name="Grigoriev I.V."/>
            <person name="Spatafora J.W."/>
            <person name="Aime M.C."/>
        </authorList>
    </citation>
    <scope>NUCLEOTIDE SEQUENCE [LARGE SCALE GENOMIC DNA]</scope>
    <source>
        <strain evidence="6 7">MCA 3882</strain>
    </source>
</reference>
<dbReference type="InParanoid" id="A0A316VDG2"/>
<name>A0A316VDG2_9BASI</name>
<dbReference type="InterPro" id="IPR015943">
    <property type="entry name" value="WD40/YVTN_repeat-like_dom_sf"/>
</dbReference>
<dbReference type="Pfam" id="PF23411">
    <property type="entry name" value="Beta-prop_Vps41"/>
    <property type="match status" value="1"/>
</dbReference>
<feature type="region of interest" description="Disordered" evidence="4">
    <location>
        <begin position="258"/>
        <end position="301"/>
    </location>
</feature>
<dbReference type="GeneID" id="37020558"/>
<dbReference type="RefSeq" id="XP_025355898.1">
    <property type="nucleotide sequence ID" value="XM_025498777.1"/>
</dbReference>
<dbReference type="InterPro" id="IPR036322">
    <property type="entry name" value="WD40_repeat_dom_sf"/>
</dbReference>
<dbReference type="EMBL" id="KZ819603">
    <property type="protein sequence ID" value="PWN35596.1"/>
    <property type="molecule type" value="Genomic_DNA"/>
</dbReference>
<feature type="compositionally biased region" description="Basic and acidic residues" evidence="4">
    <location>
        <begin position="271"/>
        <end position="282"/>
    </location>
</feature>
<feature type="compositionally biased region" description="Polar residues" evidence="4">
    <location>
        <begin position="69"/>
        <end position="82"/>
    </location>
</feature>
<sequence length="1275" mass="142783">MSTVEDFIEGENNVKEEEREEGESNQDEGKVIALAAELASRQAAAAANRQTLYKATSDITTQDEDEPEIQQSRNNLSPQHSPTLRRARLSSNKRAPLRISDDAPRIDEEAIKKMTEERVEEIGDQDTNNEQDGPTSPSSGNNMVRSLSNRSGISQSSNAEPSRKRMTVVMDEEMPDQEDDNSTVTGDEDAESIDPTEHGIESKISNTGEDGIPEIGERDADVGEGGGTEREVEEPIQELGQKGTAGMIDLSQSLATLRAGRQADESQIDDDIARGEQKSTHETDEETEEEEEEEEEPSLKYSRLRGSVPDMFKRDSASALAVSDRFLALGMHSGSIYVLDEQGNLIKGFRTHSASVLALDIDSTAEFVGSAGMDGLVSVSSLSSSEAYIFDFKRVMRSISLEPSFGRRSTRSFVCGGMSGQLVMREKSWFGHREVILHEGEGPIWTTKWRGNFVAWTNDKGVRIYDIANKQRITFISPPEDKPRADLFRCTLYWQDDDTLIIAWGDTIKVAKIRRKDTNGTKAGASAILPASGAKATVEITAILQLDCMISGIAPRGKDFLVLAYITDEDYGEDSSVDSHRRRDGQRPELRLISDEGEELSSDILSLQSFARFQCNDYLLVPSADAVLNGANAIAKTQAHKPLDPSIEEQGNYYYVVSPKDIVIARSRDQKDHLDWLIQHKYYQEALDTIHTMGIPKALSMGFDANEIGGKYITYLIRDKQDWSKAASIVPGILKENVQAWEDVVFAFAEKNSLPYLIHQIPVEKPTLNSVVYDMILAHLLRHNIDSLLETIRTWPVEIYSTQAVVLAIEDRLNNHGREGDEKEVQAQPNSDERLLMECLAEIHLKNRQPGKALPYYLRLRKPGVFDLIRDHNLFNVIQDQALLLVEFEQDLLKRSLPAEDKQQSLIHQKWRSIELLVDHTHSIPIHRVVPQLQEHHLYLFLYLDALFDRDPQLVASYSDLQVDLYAEFAYQKLMAYLRTMSSHYSFEKAYNTCKSLDYVPEMVFLLSRIGDKKTALTLIIERLGDVERAIAFVKEEKDPELWDNLVHYSEDKPKFIRGLLENVGGEVDAVKLIRRIKDGLHIEGLRDALIKILGDFNLQISLLEGCATILTHDGRSYAQFLDRAQTEGLYGDGDVRCSTCGERLLSRSTEGAVAVTGQDSSPAGNEEDGRTNAIFFLCRHAHHLSCLISNPSSIPKRSTAKKGTASDTGLLVTMTTTRAAATGQLQSAGAYGPMQRAHQRKAQVQEKVLYQNRLRVVLKKGCPICRADREQFRL</sequence>
<dbReference type="Gene3D" id="1.25.40.10">
    <property type="entry name" value="Tetratricopeptide repeat domain"/>
    <property type="match status" value="1"/>
</dbReference>
<evidence type="ECO:0000313" key="6">
    <source>
        <dbReference type="EMBL" id="PWN35596.1"/>
    </source>
</evidence>
<dbReference type="InterPro" id="IPR057780">
    <property type="entry name" value="Beta-prop_Vps41"/>
</dbReference>
<feature type="region of interest" description="Disordered" evidence="4">
    <location>
        <begin position="1"/>
        <end position="28"/>
    </location>
</feature>